<dbReference type="CDD" id="cd17574">
    <property type="entry name" value="REC_OmpR"/>
    <property type="match status" value="1"/>
</dbReference>
<dbReference type="SMART" id="SM00448">
    <property type="entry name" value="REC"/>
    <property type="match status" value="1"/>
</dbReference>
<evidence type="ECO:0000259" key="11">
    <source>
        <dbReference type="PROSITE" id="PS51755"/>
    </source>
</evidence>
<sequence length="223" mass="25354">MTDLYYIEDDPDIACTVKEYLEQKGFAVTICATLAQAKHALKMHVPVLVLLDWNMPDGRGDSMCRWIRGGWKELPIMFLTVRGDSSDIVFGFENGADDYVVKPFALEVLYSRILALLRRAGNVSEQYLSCGGFRIDQNRRSVFGSSGEISLSAAEYQLLLYLMENKGKTVTREKILEQVWDVNGNYVNDNTLTVTMKRLRDKLNQPSCLKTVRSVGYRMEDTI</sequence>
<feature type="DNA-binding region" description="OmpR/PhoB-type" evidence="9">
    <location>
        <begin position="125"/>
        <end position="221"/>
    </location>
</feature>
<dbReference type="InterPro" id="IPR001789">
    <property type="entry name" value="Sig_transdc_resp-reg_receiver"/>
</dbReference>
<evidence type="ECO:0000256" key="4">
    <source>
        <dbReference type="ARBA" id="ARBA00023015"/>
    </source>
</evidence>
<feature type="modified residue" description="4-aspartylphosphate" evidence="8">
    <location>
        <position position="52"/>
    </location>
</feature>
<keyword evidence="13" id="KW-1185">Reference proteome</keyword>
<dbReference type="GO" id="GO:0006355">
    <property type="term" value="P:regulation of DNA-templated transcription"/>
    <property type="evidence" value="ECO:0007669"/>
    <property type="project" value="InterPro"/>
</dbReference>
<dbReference type="Gene3D" id="6.10.250.690">
    <property type="match status" value="1"/>
</dbReference>
<evidence type="ECO:0000259" key="10">
    <source>
        <dbReference type="PROSITE" id="PS50110"/>
    </source>
</evidence>
<feature type="domain" description="Response regulatory" evidence="10">
    <location>
        <begin position="3"/>
        <end position="117"/>
    </location>
</feature>
<dbReference type="PANTHER" id="PTHR48111:SF1">
    <property type="entry name" value="TWO-COMPONENT RESPONSE REGULATOR ORR33"/>
    <property type="match status" value="1"/>
</dbReference>
<dbReference type="PROSITE" id="PS51755">
    <property type="entry name" value="OMPR_PHOB"/>
    <property type="match status" value="1"/>
</dbReference>
<dbReference type="GO" id="GO:0000156">
    <property type="term" value="F:phosphorelay response regulator activity"/>
    <property type="evidence" value="ECO:0007669"/>
    <property type="project" value="TreeGrafter"/>
</dbReference>
<evidence type="ECO:0000313" key="13">
    <source>
        <dbReference type="Proteomes" id="UP000274920"/>
    </source>
</evidence>
<dbReference type="PANTHER" id="PTHR48111">
    <property type="entry name" value="REGULATOR OF RPOS"/>
    <property type="match status" value="1"/>
</dbReference>
<dbReference type="Proteomes" id="UP000274920">
    <property type="component" value="Unassembled WGS sequence"/>
</dbReference>
<feature type="domain" description="OmpR/PhoB-type" evidence="11">
    <location>
        <begin position="125"/>
        <end position="221"/>
    </location>
</feature>
<keyword evidence="4" id="KW-0805">Transcription regulation</keyword>
<dbReference type="PROSITE" id="PS50110">
    <property type="entry name" value="RESPONSE_REGULATORY"/>
    <property type="match status" value="1"/>
</dbReference>
<evidence type="ECO:0000256" key="1">
    <source>
        <dbReference type="ARBA" id="ARBA00018672"/>
    </source>
</evidence>
<keyword evidence="2 8" id="KW-0597">Phosphoprotein</keyword>
<dbReference type="InterPro" id="IPR039420">
    <property type="entry name" value="WalR-like"/>
</dbReference>
<keyword evidence="6" id="KW-0804">Transcription</keyword>
<evidence type="ECO:0000256" key="5">
    <source>
        <dbReference type="ARBA" id="ARBA00023125"/>
    </source>
</evidence>
<reference evidence="12" key="1">
    <citation type="submission" date="2018-10" db="EMBL/GenBank/DDBJ databases">
        <title>Schaedlerella arabinophila gen. nov. sp. nov., isolated from the mouse intestinal tract and comparative analysis with the genome of the closely related altered Schaedler flora strain ASF502.</title>
        <authorList>
            <person name="Miyake S."/>
            <person name="Soh M."/>
            <person name="Seedorf H."/>
        </authorList>
    </citation>
    <scope>NUCLEOTIDE SEQUENCE [LARGE SCALE GENOMIC DNA]</scope>
    <source>
        <strain evidence="12">DSM 106076</strain>
    </source>
</reference>
<evidence type="ECO:0000256" key="9">
    <source>
        <dbReference type="PROSITE-ProRule" id="PRU01091"/>
    </source>
</evidence>
<dbReference type="RefSeq" id="WP_125129342.1">
    <property type="nucleotide sequence ID" value="NZ_RHJS01000002.1"/>
</dbReference>
<dbReference type="EMBL" id="RHJS01000002">
    <property type="protein sequence ID" value="RRK34184.1"/>
    <property type="molecule type" value="Genomic_DNA"/>
</dbReference>
<dbReference type="GO" id="GO:0005829">
    <property type="term" value="C:cytosol"/>
    <property type="evidence" value="ECO:0007669"/>
    <property type="project" value="TreeGrafter"/>
</dbReference>
<organism evidence="12 13">
    <name type="scientific">Schaedlerella arabinosiphila</name>
    <dbReference type="NCBI Taxonomy" id="2044587"/>
    <lineage>
        <taxon>Bacteria</taxon>
        <taxon>Bacillati</taxon>
        <taxon>Bacillota</taxon>
        <taxon>Clostridia</taxon>
        <taxon>Lachnospirales</taxon>
        <taxon>Lachnospiraceae</taxon>
        <taxon>Schaedlerella</taxon>
    </lineage>
</organism>
<dbReference type="GO" id="GO:0032993">
    <property type="term" value="C:protein-DNA complex"/>
    <property type="evidence" value="ECO:0007669"/>
    <property type="project" value="TreeGrafter"/>
</dbReference>
<dbReference type="Gene3D" id="3.40.50.2300">
    <property type="match status" value="1"/>
</dbReference>
<evidence type="ECO:0000256" key="8">
    <source>
        <dbReference type="PROSITE-ProRule" id="PRU00169"/>
    </source>
</evidence>
<comment type="caution">
    <text evidence="12">The sequence shown here is derived from an EMBL/GenBank/DDBJ whole genome shotgun (WGS) entry which is preliminary data.</text>
</comment>
<dbReference type="Pfam" id="PF00486">
    <property type="entry name" value="Trans_reg_C"/>
    <property type="match status" value="1"/>
</dbReference>
<dbReference type="InterPro" id="IPR036388">
    <property type="entry name" value="WH-like_DNA-bd_sf"/>
</dbReference>
<dbReference type="InterPro" id="IPR001867">
    <property type="entry name" value="OmpR/PhoB-type_DNA-bd"/>
</dbReference>
<dbReference type="SUPFAM" id="SSF52172">
    <property type="entry name" value="CheY-like"/>
    <property type="match status" value="1"/>
</dbReference>
<keyword evidence="5 9" id="KW-0238">DNA-binding</keyword>
<evidence type="ECO:0000256" key="2">
    <source>
        <dbReference type="ARBA" id="ARBA00022553"/>
    </source>
</evidence>
<dbReference type="Pfam" id="PF00072">
    <property type="entry name" value="Response_reg"/>
    <property type="match status" value="1"/>
</dbReference>
<keyword evidence="3" id="KW-0902">Two-component regulatory system</keyword>
<gene>
    <name evidence="12" type="ORF">EBB54_24770</name>
</gene>
<dbReference type="CDD" id="cd00383">
    <property type="entry name" value="trans_reg_C"/>
    <property type="match status" value="1"/>
</dbReference>
<name>A0A426DN48_9FIRM</name>
<accession>A0A426DN48</accession>
<dbReference type="Gene3D" id="1.10.10.10">
    <property type="entry name" value="Winged helix-like DNA-binding domain superfamily/Winged helix DNA-binding domain"/>
    <property type="match status" value="1"/>
</dbReference>
<dbReference type="AlphaFoldDB" id="A0A426DN48"/>
<evidence type="ECO:0000256" key="6">
    <source>
        <dbReference type="ARBA" id="ARBA00023163"/>
    </source>
</evidence>
<comment type="function">
    <text evidence="7">May play the central regulatory role in sporulation. It may be an element of the effector pathway responsible for the activation of sporulation genes in response to nutritional stress. Spo0A may act in concert with spo0H (a sigma factor) to control the expression of some genes that are critical to the sporulation process.</text>
</comment>
<evidence type="ECO:0000256" key="3">
    <source>
        <dbReference type="ARBA" id="ARBA00023012"/>
    </source>
</evidence>
<proteinExistence type="predicted"/>
<protein>
    <recommendedName>
        <fullName evidence="1">Stage 0 sporulation protein A homolog</fullName>
    </recommendedName>
</protein>
<evidence type="ECO:0000256" key="7">
    <source>
        <dbReference type="ARBA" id="ARBA00024867"/>
    </source>
</evidence>
<evidence type="ECO:0000313" key="12">
    <source>
        <dbReference type="EMBL" id="RRK34184.1"/>
    </source>
</evidence>
<dbReference type="SMART" id="SM00862">
    <property type="entry name" value="Trans_reg_C"/>
    <property type="match status" value="1"/>
</dbReference>
<dbReference type="InterPro" id="IPR011006">
    <property type="entry name" value="CheY-like_superfamily"/>
</dbReference>
<dbReference type="GO" id="GO:0000976">
    <property type="term" value="F:transcription cis-regulatory region binding"/>
    <property type="evidence" value="ECO:0007669"/>
    <property type="project" value="TreeGrafter"/>
</dbReference>